<keyword evidence="2" id="KW-1185">Reference proteome</keyword>
<dbReference type="EMBL" id="FMHW01000002">
    <property type="protein sequence ID" value="SCL41933.1"/>
    <property type="molecule type" value="Genomic_DNA"/>
</dbReference>
<proteinExistence type="predicted"/>
<protein>
    <submittedName>
        <fullName evidence="1">Uncharacterized protein</fullName>
    </submittedName>
</protein>
<evidence type="ECO:0000313" key="2">
    <source>
        <dbReference type="Proteomes" id="UP000198959"/>
    </source>
</evidence>
<organism evidence="1 2">
    <name type="scientific">Micromonospora pallida</name>
    <dbReference type="NCBI Taxonomy" id="145854"/>
    <lineage>
        <taxon>Bacteria</taxon>
        <taxon>Bacillati</taxon>
        <taxon>Actinomycetota</taxon>
        <taxon>Actinomycetes</taxon>
        <taxon>Micromonosporales</taxon>
        <taxon>Micromonosporaceae</taxon>
        <taxon>Micromonospora</taxon>
    </lineage>
</organism>
<reference evidence="2" key="1">
    <citation type="submission" date="2016-06" db="EMBL/GenBank/DDBJ databases">
        <authorList>
            <person name="Varghese N."/>
            <person name="Submissions Spin"/>
        </authorList>
    </citation>
    <scope>NUCLEOTIDE SEQUENCE [LARGE SCALE GENOMIC DNA]</scope>
    <source>
        <strain evidence="2">DSM 43817</strain>
    </source>
</reference>
<dbReference type="RefSeq" id="WP_245730554.1">
    <property type="nucleotide sequence ID" value="NZ_FMHW01000002.1"/>
</dbReference>
<sequence length="177" mass="19379">MLVLTLLSIACCCGCPAWFGKPMWEQYPANASLPSQVSDLRLQSDVRSERTANELRTELEAQHVLADEVFAGVYSSSQGKTVTVFGSTGFRFTPESDAEEELTRLTPKYKLGTQQVVETDVRGEHQRCAVGRADTTDVVVCTWADHGSIASGVFTRLSLTDSAALLDSFRERIVARG</sequence>
<accession>A0A1C6TK43</accession>
<evidence type="ECO:0000313" key="1">
    <source>
        <dbReference type="EMBL" id="SCL41933.1"/>
    </source>
</evidence>
<dbReference type="STRING" id="145854.GA0074692_6570"/>
<gene>
    <name evidence="1" type="ORF">GA0074692_6570</name>
</gene>
<name>A0A1C6TK43_9ACTN</name>
<dbReference type="AlphaFoldDB" id="A0A1C6TK43"/>
<dbReference type="Proteomes" id="UP000198959">
    <property type="component" value="Unassembled WGS sequence"/>
</dbReference>